<protein>
    <submittedName>
        <fullName evidence="1">Uncharacterized protein</fullName>
    </submittedName>
</protein>
<accession>A0ACB9GK46</accession>
<dbReference type="Proteomes" id="UP001056120">
    <property type="component" value="Linkage Group LG14"/>
</dbReference>
<evidence type="ECO:0000313" key="1">
    <source>
        <dbReference type="EMBL" id="KAI3783538.1"/>
    </source>
</evidence>
<evidence type="ECO:0000313" key="2">
    <source>
        <dbReference type="Proteomes" id="UP001056120"/>
    </source>
</evidence>
<dbReference type="EMBL" id="CM042031">
    <property type="protein sequence ID" value="KAI3783538.1"/>
    <property type="molecule type" value="Genomic_DNA"/>
</dbReference>
<keyword evidence="2" id="KW-1185">Reference proteome</keyword>
<name>A0ACB9GK46_9ASTR</name>
<reference evidence="2" key="1">
    <citation type="journal article" date="2022" name="Mol. Ecol. Resour.">
        <title>The genomes of chicory, endive, great burdock and yacon provide insights into Asteraceae palaeo-polyploidization history and plant inulin production.</title>
        <authorList>
            <person name="Fan W."/>
            <person name="Wang S."/>
            <person name="Wang H."/>
            <person name="Wang A."/>
            <person name="Jiang F."/>
            <person name="Liu H."/>
            <person name="Zhao H."/>
            <person name="Xu D."/>
            <person name="Zhang Y."/>
        </authorList>
    </citation>
    <scope>NUCLEOTIDE SEQUENCE [LARGE SCALE GENOMIC DNA]</scope>
    <source>
        <strain evidence="2">cv. Yunnan</strain>
    </source>
</reference>
<organism evidence="1 2">
    <name type="scientific">Smallanthus sonchifolius</name>
    <dbReference type="NCBI Taxonomy" id="185202"/>
    <lineage>
        <taxon>Eukaryota</taxon>
        <taxon>Viridiplantae</taxon>
        <taxon>Streptophyta</taxon>
        <taxon>Embryophyta</taxon>
        <taxon>Tracheophyta</taxon>
        <taxon>Spermatophyta</taxon>
        <taxon>Magnoliopsida</taxon>
        <taxon>eudicotyledons</taxon>
        <taxon>Gunneridae</taxon>
        <taxon>Pentapetalae</taxon>
        <taxon>asterids</taxon>
        <taxon>campanulids</taxon>
        <taxon>Asterales</taxon>
        <taxon>Asteraceae</taxon>
        <taxon>Asteroideae</taxon>
        <taxon>Heliantheae alliance</taxon>
        <taxon>Millerieae</taxon>
        <taxon>Smallanthus</taxon>
    </lineage>
</organism>
<gene>
    <name evidence="1" type="ORF">L1987_42622</name>
</gene>
<comment type="caution">
    <text evidence="1">The sequence shown here is derived from an EMBL/GenBank/DDBJ whole genome shotgun (WGS) entry which is preliminary data.</text>
</comment>
<proteinExistence type="predicted"/>
<sequence>MHIPCDLGYIMIKRMLPFLLCYILSSMEVKKHLEDLFKVTYGAYGATSSEENGDSITREEYHAIILGYEENKRLLNKRLRG</sequence>
<reference evidence="1 2" key="2">
    <citation type="journal article" date="2022" name="Mol. Ecol. Resour.">
        <title>The genomes of chicory, endive, great burdock and yacon provide insights into Asteraceae paleo-polyploidization history and plant inulin production.</title>
        <authorList>
            <person name="Fan W."/>
            <person name="Wang S."/>
            <person name="Wang H."/>
            <person name="Wang A."/>
            <person name="Jiang F."/>
            <person name="Liu H."/>
            <person name="Zhao H."/>
            <person name="Xu D."/>
            <person name="Zhang Y."/>
        </authorList>
    </citation>
    <scope>NUCLEOTIDE SEQUENCE [LARGE SCALE GENOMIC DNA]</scope>
    <source>
        <strain evidence="2">cv. Yunnan</strain>
        <tissue evidence="1">Leaves</tissue>
    </source>
</reference>